<keyword evidence="6 8" id="KW-0648">Protein biosynthesis</keyword>
<keyword evidence="3 8" id="KW-0436">Ligase</keyword>
<dbReference type="Gene3D" id="2.40.50.140">
    <property type="entry name" value="Nucleic acid-binding proteins"/>
    <property type="match status" value="1"/>
</dbReference>
<dbReference type="HAMAP" id="MF_00044">
    <property type="entry name" value="Asp_tRNA_synth_type1"/>
    <property type="match status" value="1"/>
</dbReference>
<feature type="binding site" evidence="8">
    <location>
        <position position="221"/>
    </location>
    <ligand>
        <name>ATP</name>
        <dbReference type="ChEBI" id="CHEBI:30616"/>
    </ligand>
</feature>
<feature type="binding site" evidence="8">
    <location>
        <begin position="212"/>
        <end position="214"/>
    </location>
    <ligand>
        <name>ATP</name>
        <dbReference type="ChEBI" id="CHEBI:30616"/>
    </ligand>
</feature>
<name>A0A2Z5IQ48_9BACT</name>
<dbReference type="InterPro" id="IPR004115">
    <property type="entry name" value="GAD-like_sf"/>
</dbReference>
<feature type="binding site" evidence="8">
    <location>
        <position position="461"/>
    </location>
    <ligand>
        <name>L-aspartate</name>
        <dbReference type="ChEBI" id="CHEBI:29991"/>
    </ligand>
</feature>
<dbReference type="GO" id="GO:0005524">
    <property type="term" value="F:ATP binding"/>
    <property type="evidence" value="ECO:0007669"/>
    <property type="project" value="UniProtKB-UniRule"/>
</dbReference>
<reference evidence="10 11" key="1">
    <citation type="submission" date="2018-05" db="EMBL/GenBank/DDBJ databases">
        <title>Annotation of the Mycoplasma phocidae genome.</title>
        <authorList>
            <person name="Brown D.R."/>
            <person name="Kutish G.F."/>
            <person name="Frasca S.Jr."/>
        </authorList>
    </citation>
    <scope>NUCLEOTIDE SEQUENCE [LARGE SCALE GENOMIC DNA]</scope>
    <source>
        <strain evidence="10 11">105</strain>
    </source>
</reference>
<dbReference type="Gene3D" id="3.30.1360.30">
    <property type="entry name" value="GAD-like domain"/>
    <property type="match status" value="1"/>
</dbReference>
<evidence type="ECO:0000256" key="3">
    <source>
        <dbReference type="ARBA" id="ARBA00022598"/>
    </source>
</evidence>
<evidence type="ECO:0000256" key="8">
    <source>
        <dbReference type="HAMAP-Rule" id="MF_00044"/>
    </source>
</evidence>
<dbReference type="GO" id="GO:0006422">
    <property type="term" value="P:aspartyl-tRNA aminoacylation"/>
    <property type="evidence" value="ECO:0007669"/>
    <property type="project" value="UniProtKB-UniRule"/>
</dbReference>
<evidence type="ECO:0000313" key="10">
    <source>
        <dbReference type="EMBL" id="AXE60677.1"/>
    </source>
</evidence>
<dbReference type="GO" id="GO:0003676">
    <property type="term" value="F:nucleic acid binding"/>
    <property type="evidence" value="ECO:0007669"/>
    <property type="project" value="InterPro"/>
</dbReference>
<dbReference type="InterPro" id="IPR002312">
    <property type="entry name" value="Asp/Asn-tRNA-synth_IIb"/>
</dbReference>
<dbReference type="Pfam" id="PF00152">
    <property type="entry name" value="tRNA-synt_2"/>
    <property type="match status" value="1"/>
</dbReference>
<protein>
    <recommendedName>
        <fullName evidence="8">Aspartate--tRNA ligase</fullName>
        <ecNumber evidence="8">6.1.1.12</ecNumber>
    </recommendedName>
    <alternativeName>
        <fullName evidence="8">Aspartyl-tRNA synthetase</fullName>
        <shortName evidence="8">AspRS</shortName>
    </alternativeName>
</protein>
<dbReference type="PANTHER" id="PTHR22594:SF5">
    <property type="entry name" value="ASPARTATE--TRNA LIGASE, MITOCHONDRIAL"/>
    <property type="match status" value="1"/>
</dbReference>
<dbReference type="Proteomes" id="UP000252477">
    <property type="component" value="Chromosome"/>
</dbReference>
<dbReference type="EMBL" id="CP029295">
    <property type="protein sequence ID" value="AXE60677.1"/>
    <property type="molecule type" value="Genomic_DNA"/>
</dbReference>
<proteinExistence type="inferred from homology"/>
<dbReference type="RefSeq" id="WP_114191191.1">
    <property type="nucleotide sequence ID" value="NZ_CP029295.1"/>
</dbReference>
<accession>A0A2Z5IQ48</accession>
<dbReference type="SUPFAM" id="SSF55681">
    <property type="entry name" value="Class II aaRS and biotin synthetases"/>
    <property type="match status" value="1"/>
</dbReference>
<dbReference type="Pfam" id="PF01336">
    <property type="entry name" value="tRNA_anti-codon"/>
    <property type="match status" value="1"/>
</dbReference>
<evidence type="ECO:0000256" key="6">
    <source>
        <dbReference type="ARBA" id="ARBA00022917"/>
    </source>
</evidence>
<dbReference type="EC" id="6.1.1.12" evidence="8"/>
<dbReference type="GO" id="GO:0004815">
    <property type="term" value="F:aspartate-tRNA ligase activity"/>
    <property type="evidence" value="ECO:0007669"/>
    <property type="project" value="UniProtKB-UniRule"/>
</dbReference>
<dbReference type="InterPro" id="IPR047089">
    <property type="entry name" value="Asp-tRNA-ligase_1_N"/>
</dbReference>
<evidence type="ECO:0000256" key="4">
    <source>
        <dbReference type="ARBA" id="ARBA00022741"/>
    </source>
</evidence>
<feature type="domain" description="Aminoacyl-transfer RNA synthetases class-II family profile" evidence="9">
    <location>
        <begin position="134"/>
        <end position="527"/>
    </location>
</feature>
<dbReference type="SUPFAM" id="SSF50249">
    <property type="entry name" value="Nucleic acid-binding proteins"/>
    <property type="match status" value="1"/>
</dbReference>
<dbReference type="NCBIfam" id="NF001750">
    <property type="entry name" value="PRK00476.1"/>
    <property type="match status" value="1"/>
</dbReference>
<keyword evidence="4 8" id="KW-0547">Nucleotide-binding</keyword>
<dbReference type="CDD" id="cd04317">
    <property type="entry name" value="EcAspRS_like_N"/>
    <property type="match status" value="1"/>
</dbReference>
<comment type="caution">
    <text evidence="8">Lacks conserved residue(s) required for the propagation of feature annotation.</text>
</comment>
<evidence type="ECO:0000313" key="11">
    <source>
        <dbReference type="Proteomes" id="UP000252477"/>
    </source>
</evidence>
<dbReference type="InterPro" id="IPR004364">
    <property type="entry name" value="Aa-tRNA-synt_II"/>
</dbReference>
<dbReference type="InterPro" id="IPR004524">
    <property type="entry name" value="Asp-tRNA-ligase_1"/>
</dbReference>
<comment type="catalytic activity">
    <reaction evidence="8">
        <text>tRNA(Asp) + L-aspartate + ATP = L-aspartyl-tRNA(Asp) + AMP + diphosphate</text>
        <dbReference type="Rhea" id="RHEA:19649"/>
        <dbReference type="Rhea" id="RHEA-COMP:9660"/>
        <dbReference type="Rhea" id="RHEA-COMP:9678"/>
        <dbReference type="ChEBI" id="CHEBI:29991"/>
        <dbReference type="ChEBI" id="CHEBI:30616"/>
        <dbReference type="ChEBI" id="CHEBI:33019"/>
        <dbReference type="ChEBI" id="CHEBI:78442"/>
        <dbReference type="ChEBI" id="CHEBI:78516"/>
        <dbReference type="ChEBI" id="CHEBI:456215"/>
        <dbReference type="EC" id="6.1.1.12"/>
    </reaction>
</comment>
<dbReference type="PRINTS" id="PR01042">
    <property type="entry name" value="TRNASYNTHASP"/>
</dbReference>
<dbReference type="InterPro" id="IPR047090">
    <property type="entry name" value="AspRS_core"/>
</dbReference>
<evidence type="ECO:0000256" key="7">
    <source>
        <dbReference type="ARBA" id="ARBA00023146"/>
    </source>
</evidence>
<feature type="binding site" evidence="8">
    <location>
        <position position="167"/>
    </location>
    <ligand>
        <name>L-aspartate</name>
        <dbReference type="ChEBI" id="CHEBI:29991"/>
    </ligand>
</feature>
<comment type="subunit">
    <text evidence="2 8">Homodimer.</text>
</comment>
<gene>
    <name evidence="8" type="primary">aspS</name>
    <name evidence="10" type="ORF">DA803_01040</name>
</gene>
<dbReference type="OrthoDB" id="9802326at2"/>
<dbReference type="InterPro" id="IPR045864">
    <property type="entry name" value="aa-tRNA-synth_II/BPL/LPL"/>
</dbReference>
<dbReference type="PROSITE" id="PS50862">
    <property type="entry name" value="AA_TRNA_LIGASE_II"/>
    <property type="match status" value="1"/>
</dbReference>
<dbReference type="AlphaFoldDB" id="A0A2Z5IQ48"/>
<dbReference type="NCBIfam" id="TIGR00459">
    <property type="entry name" value="aspS_bact"/>
    <property type="match status" value="1"/>
</dbReference>
<comment type="subcellular location">
    <subcellularLocation>
        <location evidence="8">Cytoplasm</location>
    </subcellularLocation>
</comment>
<evidence type="ECO:0000256" key="1">
    <source>
        <dbReference type="ARBA" id="ARBA00006303"/>
    </source>
</evidence>
<dbReference type="PANTHER" id="PTHR22594">
    <property type="entry name" value="ASPARTYL/LYSYL-TRNA SYNTHETASE"/>
    <property type="match status" value="1"/>
</dbReference>
<keyword evidence="7 8" id="KW-0030">Aminoacyl-tRNA synthetase</keyword>
<keyword evidence="5 8" id="KW-0067">ATP-binding</keyword>
<dbReference type="InterPro" id="IPR004365">
    <property type="entry name" value="NA-bd_OB_tRNA"/>
</dbReference>
<comment type="function">
    <text evidence="8">Catalyzes the attachment of L-aspartate to tRNA(Asp) in a two-step reaction: L-aspartate is first activated by ATP to form Asp-AMP and then transferred to the acceptor end of tRNA(Asp).</text>
</comment>
<dbReference type="KEGG" id="mpho:DA803_01040"/>
<evidence type="ECO:0000256" key="5">
    <source>
        <dbReference type="ARBA" id="ARBA00022840"/>
    </source>
</evidence>
<feature type="binding site" evidence="8">
    <location>
        <begin position="506"/>
        <end position="509"/>
    </location>
    <ligand>
        <name>ATP</name>
        <dbReference type="ChEBI" id="CHEBI:30616"/>
    </ligand>
</feature>
<feature type="binding site" evidence="8">
    <location>
        <position position="419"/>
    </location>
    <ligand>
        <name>L-aspartate</name>
        <dbReference type="ChEBI" id="CHEBI:29991"/>
    </ligand>
</feature>
<organism evidence="10 11">
    <name type="scientific">[Mycoplasma] phocae</name>
    <dbReference type="NCBI Taxonomy" id="142651"/>
    <lineage>
        <taxon>Bacteria</taxon>
        <taxon>Bacillati</taxon>
        <taxon>Mycoplasmatota</taxon>
        <taxon>Mycoplasmoidales</taxon>
        <taxon>Metamycoplasmataceae</taxon>
        <taxon>Metamycoplasma</taxon>
    </lineage>
</organism>
<keyword evidence="8" id="KW-0963">Cytoplasm</keyword>
<keyword evidence="11" id="KW-1185">Reference proteome</keyword>
<dbReference type="InterPro" id="IPR012340">
    <property type="entry name" value="NA-bd_OB-fold"/>
</dbReference>
<dbReference type="CDD" id="cd00777">
    <property type="entry name" value="AspRS_core"/>
    <property type="match status" value="1"/>
</dbReference>
<dbReference type="Gene3D" id="3.30.930.10">
    <property type="entry name" value="Bira Bifunctional Protein, Domain 2"/>
    <property type="match status" value="1"/>
</dbReference>
<sequence>MKKYYCGNINLSNLNQEIELFGWIANKRKFKQQTFIDFRDSTGLIQLVLENVSDPKLTKESCLKINGIVKKRIEANPEMKTGEIEIYVSSYQILNSSKQIPFEIGNKNINNPNEDLRLEYRFLDLREEKMLFNLRLRHQLNLAIRNFFNKKGFIEVETPILAKSTPEGARDYLVPTRRKGKFFALPQSPQLFKQLLMASGIEKYFQIARVFRDEDLRKDRQPEFTQLDIEMSFSNQEELFNLCEQMWQEILEPLGHKIKAPFPRMDFDYSMNHYGNDKPDTRFEFLIQDYTEELGKNYNNEFVKAIIFDRDITENKKIVNEIFKKNNGSTLDIIDINNSKSEIANFFKHNKEAKALKSPFAIISANQDKDDALKSLGAVRTLLNELYNLANPNKLNFIWIVNWPMFEFDKETKTYAPAHHAFTQFEESTLKYLETGEFDKVKAKSYDLVLNGFELGSGSIRIHDPLIQKKMFDILNISEKEQKNRFGFFLKSFDYGLPPHNGVAFGIERILMILTNSKSIRDVIAFPKNAKGIDLLTNAPSDVTLEQLNEYGLDIKK</sequence>
<dbReference type="InterPro" id="IPR006195">
    <property type="entry name" value="aa-tRNA-synth_II"/>
</dbReference>
<evidence type="ECO:0000256" key="2">
    <source>
        <dbReference type="ARBA" id="ARBA00011738"/>
    </source>
</evidence>
<comment type="similarity">
    <text evidence="1 8">Belongs to the class-II aminoacyl-tRNA synthetase family. Type 1 subfamily.</text>
</comment>
<evidence type="ECO:0000259" key="9">
    <source>
        <dbReference type="PROSITE" id="PS50862"/>
    </source>
</evidence>
<feature type="binding site" evidence="8">
    <location>
        <position position="454"/>
    </location>
    <ligand>
        <name>ATP</name>
        <dbReference type="ChEBI" id="CHEBI:30616"/>
    </ligand>
</feature>
<dbReference type="GO" id="GO:0005737">
    <property type="term" value="C:cytoplasm"/>
    <property type="evidence" value="ECO:0007669"/>
    <property type="project" value="UniProtKB-SubCell"/>
</dbReference>
<feature type="binding site" evidence="8">
    <location>
        <position position="212"/>
    </location>
    <ligand>
        <name>L-aspartate</name>
        <dbReference type="ChEBI" id="CHEBI:29991"/>
    </ligand>
</feature>
<feature type="region of interest" description="Aspartate" evidence="8">
    <location>
        <begin position="190"/>
        <end position="193"/>
    </location>
</feature>